<feature type="coiled-coil region" evidence="1">
    <location>
        <begin position="320"/>
        <end position="347"/>
    </location>
</feature>
<dbReference type="AlphaFoldDB" id="M2YV74"/>
<evidence type="ECO:0000313" key="3">
    <source>
        <dbReference type="EMBL" id="EME65865.1"/>
    </source>
</evidence>
<protein>
    <submittedName>
        <fullName evidence="3">Uncharacterized protein</fullName>
    </submittedName>
</protein>
<dbReference type="Proteomes" id="UP000054226">
    <property type="component" value="Unassembled WGS sequence"/>
</dbReference>
<keyword evidence="4" id="KW-1185">Reference proteome</keyword>
<sequence length="380" mass="40962">KPVEPGMRGYFGRMLTNSVEAWADRSSRRHRRRKMWQAARQEHNDSEWLRKKIARTEKRAARAERWAAKRGVIWDKTKAAATAHRDENAARDASTAHGGTEPVTEASQAPPRPGPPPAPEPPRSRPEGHPRPEGHHGEAPPPGPSAGVPFGAGTPNPGSSPRGGAPRYGRPGPTAGSESEGWTEYDEPIVHNSDRYRFRDGRFFDPAAKDAMRRRPAPEQQDPAPIRAEGEIVRDTPAPPPEPLQLEAGPSTGSPEILDAEVVEDSPAPAENSAGNPTAPMEDATMTASAEITNLPAAKAYTAKMTEYLNTVKGIVESQKAELSKLAEDFQAELSDAELAMSSLQSHGFTGGPVAEFQLANEQLSAMQQALSDADRALSP</sequence>
<name>M2YV74_9PSEU</name>
<dbReference type="EMBL" id="AOHO01000005">
    <property type="protein sequence ID" value="EME65865.1"/>
    <property type="molecule type" value="Genomic_DNA"/>
</dbReference>
<feature type="compositionally biased region" description="Basic and acidic residues" evidence="2">
    <location>
        <begin position="122"/>
        <end position="138"/>
    </location>
</feature>
<feature type="compositionally biased region" description="Basic and acidic residues" evidence="2">
    <location>
        <begin position="188"/>
        <end position="217"/>
    </location>
</feature>
<feature type="non-terminal residue" evidence="3">
    <location>
        <position position="380"/>
    </location>
</feature>
<feature type="non-terminal residue" evidence="3">
    <location>
        <position position="1"/>
    </location>
</feature>
<feature type="region of interest" description="Disordered" evidence="2">
    <location>
        <begin position="23"/>
        <end position="44"/>
    </location>
</feature>
<organism evidence="3 4">
    <name type="scientific">Amycolatopsis decaplanina DSM 44594</name>
    <dbReference type="NCBI Taxonomy" id="1284240"/>
    <lineage>
        <taxon>Bacteria</taxon>
        <taxon>Bacillati</taxon>
        <taxon>Actinomycetota</taxon>
        <taxon>Actinomycetes</taxon>
        <taxon>Pseudonocardiales</taxon>
        <taxon>Pseudonocardiaceae</taxon>
        <taxon>Amycolatopsis</taxon>
    </lineage>
</organism>
<evidence type="ECO:0000256" key="2">
    <source>
        <dbReference type="SAM" id="MobiDB-lite"/>
    </source>
</evidence>
<keyword evidence="1" id="KW-0175">Coiled coil</keyword>
<feature type="compositionally biased region" description="Basic and acidic residues" evidence="2">
    <location>
        <begin position="70"/>
        <end position="90"/>
    </location>
</feature>
<feature type="compositionally biased region" description="Low complexity" evidence="2">
    <location>
        <begin position="145"/>
        <end position="176"/>
    </location>
</feature>
<accession>M2YV74</accession>
<reference evidence="3 4" key="1">
    <citation type="journal article" date="2013" name="Genome Announc.">
        <title>Draft Genome Sequence of Amycolatopsis decaplanina Strain DSM 44594T.</title>
        <authorList>
            <person name="Kaur N."/>
            <person name="Kumar S."/>
            <person name="Bala M."/>
            <person name="Raghava G.P."/>
            <person name="Mayilraj S."/>
        </authorList>
    </citation>
    <scope>NUCLEOTIDE SEQUENCE [LARGE SCALE GENOMIC DNA]</scope>
    <source>
        <strain evidence="3 4">DSM 44594</strain>
    </source>
</reference>
<proteinExistence type="predicted"/>
<feature type="compositionally biased region" description="Pro residues" evidence="2">
    <location>
        <begin position="110"/>
        <end position="121"/>
    </location>
</feature>
<comment type="caution">
    <text evidence="3">The sequence shown here is derived from an EMBL/GenBank/DDBJ whole genome shotgun (WGS) entry which is preliminary data.</text>
</comment>
<gene>
    <name evidence="3" type="ORF">H074_00020</name>
</gene>
<feature type="region of interest" description="Disordered" evidence="2">
    <location>
        <begin position="70"/>
        <end position="284"/>
    </location>
</feature>
<evidence type="ECO:0000256" key="1">
    <source>
        <dbReference type="SAM" id="Coils"/>
    </source>
</evidence>
<evidence type="ECO:0000313" key="4">
    <source>
        <dbReference type="Proteomes" id="UP000054226"/>
    </source>
</evidence>